<dbReference type="Gene3D" id="2.60.120.260">
    <property type="entry name" value="Galactose-binding domain-like"/>
    <property type="match status" value="1"/>
</dbReference>
<dbReference type="InterPro" id="IPR029058">
    <property type="entry name" value="AB_hydrolase_fold"/>
</dbReference>
<dbReference type="EMBL" id="BONZ01000109">
    <property type="protein sequence ID" value="GIH20933.1"/>
    <property type="molecule type" value="Genomic_DNA"/>
</dbReference>
<reference evidence="3" key="1">
    <citation type="submission" date="2021-01" db="EMBL/GenBank/DDBJ databases">
        <title>Whole genome shotgun sequence of Rugosimonospora africana NBRC 104875.</title>
        <authorList>
            <person name="Komaki H."/>
            <person name="Tamura T."/>
        </authorList>
    </citation>
    <scope>NUCLEOTIDE SEQUENCE</scope>
    <source>
        <strain evidence="3">NBRC 104875</strain>
    </source>
</reference>
<dbReference type="GO" id="GO:0008239">
    <property type="term" value="F:dipeptidyl-peptidase activity"/>
    <property type="evidence" value="ECO:0007669"/>
    <property type="project" value="InterPro"/>
</dbReference>
<dbReference type="Gene3D" id="1.10.3020.20">
    <property type="match status" value="1"/>
</dbReference>
<comment type="caution">
    <text evidence="3">The sequence shown here is derived from an EMBL/GenBank/DDBJ whole genome shotgun (WGS) entry which is preliminary data.</text>
</comment>
<dbReference type="SUPFAM" id="SSF49785">
    <property type="entry name" value="Galactose-binding domain-like"/>
    <property type="match status" value="1"/>
</dbReference>
<dbReference type="SUPFAM" id="SSF53474">
    <property type="entry name" value="alpha/beta-Hydrolases"/>
    <property type="match status" value="1"/>
</dbReference>
<sequence>MTESRIADGMRIDFDVPVEMDDGLVLRADVFRPVEDGQYPVLMTMGPYAKGLAFQEGWKFNWDRLVAAWPEVAEGSTNKYQNWETVDPEKWVPDGYVCLRVDSRGAGRSPGLLDPWSARETQDLYECIEWAAVRPWSNGKVGLSGISYYAMNQWHVAALQPPHLTAMLVQEGASDYYREFARHGGILSGFLNSWYRGLHTTVQHGLGERSARSRVTGEPVAGPETLTEEDLVANRVDVYGEVRARPLVDQHYRDRTADLGKVVTPFLSTANWGGQGLHPRGNIEGFLAAASEQKWLEIHGDTHSSPFYTNYGVAMQKRFFGHFLKGEDTGWDKQPRVALRVRHPGEVFVDRAENEWPLARTRWTRYHLNPNDMSLGTGPASGPSLSYQATGDGLLFRSAALAEQTELTGPVAARLVLSSDTTDADVFCCLVVFDENGQEVTFQGSNDPRTPIGLGWLRASHRKLDAQRTLPHRPYHTHDDPQPLTPGEPVTLDIEIWPTCLVVPAGYRIGLMVRGRDYDNGAEALPGAKYPLRGIGPFTHNDPVDRPAEIFGGTATLHFEPDQESYLLLPVIPE</sequence>
<name>A0A8J3R3C4_9ACTN</name>
<evidence type="ECO:0000259" key="2">
    <source>
        <dbReference type="SMART" id="SM00939"/>
    </source>
</evidence>
<accession>A0A8J3R3C4</accession>
<dbReference type="InterPro" id="IPR050585">
    <property type="entry name" value="Xaa-Pro_dipeptidyl-ppase/CocE"/>
</dbReference>
<dbReference type="RefSeq" id="WP_203924340.1">
    <property type="nucleotide sequence ID" value="NZ_BONZ01000109.1"/>
</dbReference>
<dbReference type="Pfam" id="PF02129">
    <property type="entry name" value="Peptidase_S15"/>
    <property type="match status" value="1"/>
</dbReference>
<keyword evidence="1" id="KW-0378">Hydrolase</keyword>
<dbReference type="InterPro" id="IPR005674">
    <property type="entry name" value="CocE/Ser_esterase"/>
</dbReference>
<organism evidence="3 4">
    <name type="scientific">Rugosimonospora africana</name>
    <dbReference type="NCBI Taxonomy" id="556532"/>
    <lineage>
        <taxon>Bacteria</taxon>
        <taxon>Bacillati</taxon>
        <taxon>Actinomycetota</taxon>
        <taxon>Actinomycetes</taxon>
        <taxon>Micromonosporales</taxon>
        <taxon>Micromonosporaceae</taxon>
        <taxon>Rugosimonospora</taxon>
    </lineage>
</organism>
<dbReference type="PANTHER" id="PTHR43056">
    <property type="entry name" value="PEPTIDASE S9 PROLYL OLIGOPEPTIDASE"/>
    <property type="match status" value="1"/>
</dbReference>
<dbReference type="InterPro" id="IPR013736">
    <property type="entry name" value="Xaa-Pro_dipept_C"/>
</dbReference>
<dbReference type="InterPro" id="IPR000383">
    <property type="entry name" value="Xaa-Pro-like_dom"/>
</dbReference>
<gene>
    <name evidence="3" type="ORF">Raf01_91050</name>
</gene>
<dbReference type="InterPro" id="IPR008979">
    <property type="entry name" value="Galactose-bd-like_sf"/>
</dbReference>
<evidence type="ECO:0000313" key="3">
    <source>
        <dbReference type="EMBL" id="GIH20933.1"/>
    </source>
</evidence>
<dbReference type="AlphaFoldDB" id="A0A8J3R3C4"/>
<evidence type="ECO:0000256" key="1">
    <source>
        <dbReference type="ARBA" id="ARBA00022801"/>
    </source>
</evidence>
<dbReference type="Gene3D" id="3.40.50.1820">
    <property type="entry name" value="alpha/beta hydrolase"/>
    <property type="match status" value="1"/>
</dbReference>
<proteinExistence type="predicted"/>
<evidence type="ECO:0000313" key="4">
    <source>
        <dbReference type="Proteomes" id="UP000642748"/>
    </source>
</evidence>
<dbReference type="SMART" id="SM00939">
    <property type="entry name" value="PepX_C"/>
    <property type="match status" value="1"/>
</dbReference>
<protein>
    <submittedName>
        <fullName evidence="3">Peptidase S15</fullName>
    </submittedName>
</protein>
<dbReference type="NCBIfam" id="TIGR00976">
    <property type="entry name" value="CocE_NonD"/>
    <property type="match status" value="1"/>
</dbReference>
<dbReference type="PANTHER" id="PTHR43056:SF10">
    <property type="entry name" value="COCE_NOND FAMILY, PUTATIVE (AFU_ORTHOLOGUE AFUA_7G00600)-RELATED"/>
    <property type="match status" value="1"/>
</dbReference>
<keyword evidence="4" id="KW-1185">Reference proteome</keyword>
<dbReference type="Proteomes" id="UP000642748">
    <property type="component" value="Unassembled WGS sequence"/>
</dbReference>
<dbReference type="Pfam" id="PF08530">
    <property type="entry name" value="PepX_C"/>
    <property type="match status" value="1"/>
</dbReference>
<feature type="domain" description="Xaa-Pro dipeptidyl-peptidase C-terminal" evidence="2">
    <location>
        <begin position="317"/>
        <end position="568"/>
    </location>
</feature>